<keyword evidence="7" id="KW-1185">Reference proteome</keyword>
<keyword evidence="3 5" id="KW-1133">Transmembrane helix</keyword>
<dbReference type="AlphaFoldDB" id="L8GVA1"/>
<dbReference type="VEuPathDB" id="AmoebaDB:ACA1_146620"/>
<keyword evidence="2 5" id="KW-0812">Transmembrane</keyword>
<dbReference type="PANTHER" id="PTHR43461">
    <property type="entry name" value="TRANSMEMBRANE PROTEIN 256"/>
    <property type="match status" value="1"/>
</dbReference>
<dbReference type="EMBL" id="KB007987">
    <property type="protein sequence ID" value="ELR16528.1"/>
    <property type="molecule type" value="Genomic_DNA"/>
</dbReference>
<name>L8GVA1_ACACF</name>
<sequence length="123" mass="12694">MSRRSIWLGLGGLSGASAVGAGAYGSHGLVAKVDDVSLLKLWKTGNHYHLAHSFALLACGFVASPYSHVAGTLFLSGITLFSGTMYAKALTDNKQPSFKGSAPLGGFALMGGWLALAVARLPK</sequence>
<dbReference type="OrthoDB" id="269173at2759"/>
<feature type="transmembrane region" description="Helical" evidence="5">
    <location>
        <begin position="102"/>
        <end position="121"/>
    </location>
</feature>
<dbReference type="InterPro" id="IPR006696">
    <property type="entry name" value="DUF423"/>
</dbReference>
<feature type="transmembrane region" description="Helical" evidence="5">
    <location>
        <begin position="55"/>
        <end position="81"/>
    </location>
</feature>
<evidence type="ECO:0000313" key="7">
    <source>
        <dbReference type="Proteomes" id="UP000011083"/>
    </source>
</evidence>
<accession>L8GVA1</accession>
<reference evidence="6 7" key="1">
    <citation type="journal article" date="2013" name="Genome Biol.">
        <title>Genome of Acanthamoeba castellanii highlights extensive lateral gene transfer and early evolution of tyrosine kinase signaling.</title>
        <authorList>
            <person name="Clarke M."/>
            <person name="Lohan A.J."/>
            <person name="Liu B."/>
            <person name="Lagkouvardos I."/>
            <person name="Roy S."/>
            <person name="Zafar N."/>
            <person name="Bertelli C."/>
            <person name="Schilde C."/>
            <person name="Kianianmomeni A."/>
            <person name="Burglin T.R."/>
            <person name="Frech C."/>
            <person name="Turcotte B."/>
            <person name="Kopec K.O."/>
            <person name="Synnott J.M."/>
            <person name="Choo C."/>
            <person name="Paponov I."/>
            <person name="Finkler A."/>
            <person name="Soon Heng Tan C."/>
            <person name="Hutchins A.P."/>
            <person name="Weinmeier T."/>
            <person name="Rattei T."/>
            <person name="Chu J.S."/>
            <person name="Gimenez G."/>
            <person name="Irimia M."/>
            <person name="Rigden D.J."/>
            <person name="Fitzpatrick D.A."/>
            <person name="Lorenzo-Morales J."/>
            <person name="Bateman A."/>
            <person name="Chiu C.H."/>
            <person name="Tang P."/>
            <person name="Hegemann P."/>
            <person name="Fromm H."/>
            <person name="Raoult D."/>
            <person name="Greub G."/>
            <person name="Miranda-Saavedra D."/>
            <person name="Chen N."/>
            <person name="Nash P."/>
            <person name="Ginger M.L."/>
            <person name="Horn M."/>
            <person name="Schaap P."/>
            <person name="Caler L."/>
            <person name="Loftus B."/>
        </authorList>
    </citation>
    <scope>NUCLEOTIDE SEQUENCE [LARGE SCALE GENOMIC DNA]</scope>
    <source>
        <strain evidence="6 7">Neff</strain>
    </source>
</reference>
<dbReference type="Pfam" id="PF04241">
    <property type="entry name" value="DUF423"/>
    <property type="match status" value="1"/>
</dbReference>
<protein>
    <submittedName>
        <fullName evidence="6">Membrane protein</fullName>
    </submittedName>
</protein>
<dbReference type="OMA" id="YHYSITG"/>
<evidence type="ECO:0000256" key="3">
    <source>
        <dbReference type="ARBA" id="ARBA00022989"/>
    </source>
</evidence>
<keyword evidence="4 5" id="KW-0472">Membrane</keyword>
<evidence type="ECO:0000256" key="1">
    <source>
        <dbReference type="ARBA" id="ARBA00004141"/>
    </source>
</evidence>
<evidence type="ECO:0000256" key="5">
    <source>
        <dbReference type="SAM" id="Phobius"/>
    </source>
</evidence>
<proteinExistence type="predicted"/>
<dbReference type="PANTHER" id="PTHR43461:SF1">
    <property type="entry name" value="TRANSMEMBRANE PROTEIN 256"/>
    <property type="match status" value="1"/>
</dbReference>
<dbReference type="GeneID" id="14917221"/>
<evidence type="ECO:0000313" key="6">
    <source>
        <dbReference type="EMBL" id="ELR16528.1"/>
    </source>
</evidence>
<dbReference type="RefSeq" id="XP_004338541.1">
    <property type="nucleotide sequence ID" value="XM_004338493.1"/>
</dbReference>
<dbReference type="Proteomes" id="UP000011083">
    <property type="component" value="Unassembled WGS sequence"/>
</dbReference>
<gene>
    <name evidence="6" type="ORF">ACA1_146620</name>
</gene>
<dbReference type="GO" id="GO:0016020">
    <property type="term" value="C:membrane"/>
    <property type="evidence" value="ECO:0007669"/>
    <property type="project" value="UniProtKB-SubCell"/>
</dbReference>
<evidence type="ECO:0000256" key="4">
    <source>
        <dbReference type="ARBA" id="ARBA00023136"/>
    </source>
</evidence>
<dbReference type="KEGG" id="acan:ACA1_146620"/>
<comment type="subcellular location">
    <subcellularLocation>
        <location evidence="1">Membrane</location>
        <topology evidence="1">Multi-pass membrane protein</topology>
    </subcellularLocation>
</comment>
<evidence type="ECO:0000256" key="2">
    <source>
        <dbReference type="ARBA" id="ARBA00022692"/>
    </source>
</evidence>
<organism evidence="6 7">
    <name type="scientific">Acanthamoeba castellanii (strain ATCC 30010 / Neff)</name>
    <dbReference type="NCBI Taxonomy" id="1257118"/>
    <lineage>
        <taxon>Eukaryota</taxon>
        <taxon>Amoebozoa</taxon>
        <taxon>Discosea</taxon>
        <taxon>Longamoebia</taxon>
        <taxon>Centramoebida</taxon>
        <taxon>Acanthamoebidae</taxon>
        <taxon>Acanthamoeba</taxon>
    </lineage>
</organism>